<protein>
    <submittedName>
        <fullName evidence="2">Uncharacterized protein</fullName>
    </submittedName>
</protein>
<proteinExistence type="predicted"/>
<gene>
    <name evidence="2" type="ORF">PLEPLA_LOCUS1588</name>
</gene>
<dbReference type="Proteomes" id="UP001153269">
    <property type="component" value="Unassembled WGS sequence"/>
</dbReference>
<feature type="compositionally biased region" description="Basic and acidic residues" evidence="1">
    <location>
        <begin position="10"/>
        <end position="54"/>
    </location>
</feature>
<sequence>MTAKKSSVKGLEKEKEKERGKEKEKEKDRGKEVGKRVSVPDRTELRGEETKEEVSPVPSDADSSNKRTSKIASFIPKGGKRRKRRVPLLHTAEYQSQEAKPREWGGRPPQ</sequence>
<comment type="caution">
    <text evidence="2">The sequence shown here is derived from an EMBL/GenBank/DDBJ whole genome shotgun (WGS) entry which is preliminary data.</text>
</comment>
<dbReference type="EMBL" id="CADEAL010000076">
    <property type="protein sequence ID" value="CAB1413885.1"/>
    <property type="molecule type" value="Genomic_DNA"/>
</dbReference>
<feature type="compositionally biased region" description="Basic and acidic residues" evidence="1">
    <location>
        <begin position="99"/>
        <end position="110"/>
    </location>
</feature>
<organism evidence="2 3">
    <name type="scientific">Pleuronectes platessa</name>
    <name type="common">European plaice</name>
    <dbReference type="NCBI Taxonomy" id="8262"/>
    <lineage>
        <taxon>Eukaryota</taxon>
        <taxon>Metazoa</taxon>
        <taxon>Chordata</taxon>
        <taxon>Craniata</taxon>
        <taxon>Vertebrata</taxon>
        <taxon>Euteleostomi</taxon>
        <taxon>Actinopterygii</taxon>
        <taxon>Neopterygii</taxon>
        <taxon>Teleostei</taxon>
        <taxon>Neoteleostei</taxon>
        <taxon>Acanthomorphata</taxon>
        <taxon>Carangaria</taxon>
        <taxon>Pleuronectiformes</taxon>
        <taxon>Pleuronectoidei</taxon>
        <taxon>Pleuronectidae</taxon>
        <taxon>Pleuronectes</taxon>
    </lineage>
</organism>
<feature type="region of interest" description="Disordered" evidence="1">
    <location>
        <begin position="1"/>
        <end position="110"/>
    </location>
</feature>
<reference evidence="2" key="1">
    <citation type="submission" date="2020-03" db="EMBL/GenBank/DDBJ databases">
        <authorList>
            <person name="Weist P."/>
        </authorList>
    </citation>
    <scope>NUCLEOTIDE SEQUENCE</scope>
</reference>
<feature type="compositionally biased region" description="Basic residues" evidence="1">
    <location>
        <begin position="78"/>
        <end position="87"/>
    </location>
</feature>
<accession>A0A9N7TJ15</accession>
<evidence type="ECO:0000313" key="2">
    <source>
        <dbReference type="EMBL" id="CAB1413885.1"/>
    </source>
</evidence>
<dbReference type="AlphaFoldDB" id="A0A9N7TJ15"/>
<evidence type="ECO:0000313" key="3">
    <source>
        <dbReference type="Proteomes" id="UP001153269"/>
    </source>
</evidence>
<evidence type="ECO:0000256" key="1">
    <source>
        <dbReference type="SAM" id="MobiDB-lite"/>
    </source>
</evidence>
<name>A0A9N7TJ15_PLEPL</name>
<keyword evidence="3" id="KW-1185">Reference proteome</keyword>